<dbReference type="EMBL" id="JASDAP010000024">
    <property type="protein sequence ID" value="KAK1881838.1"/>
    <property type="molecule type" value="Genomic_DNA"/>
</dbReference>
<name>A0AAD9EUF5_DISEL</name>
<dbReference type="SUPFAM" id="SSF57501">
    <property type="entry name" value="Cystine-knot cytokines"/>
    <property type="match status" value="1"/>
</dbReference>
<evidence type="ECO:0000313" key="8">
    <source>
        <dbReference type="Proteomes" id="UP001228049"/>
    </source>
</evidence>
<dbReference type="GO" id="GO:0051216">
    <property type="term" value="P:cartilage development"/>
    <property type="evidence" value="ECO:0007669"/>
    <property type="project" value="UniProtKB-KW"/>
</dbReference>
<accession>A0AAD9EUF5</accession>
<dbReference type="InterPro" id="IPR029034">
    <property type="entry name" value="Cystine-knot_cytokine"/>
</dbReference>
<keyword evidence="4" id="KW-0964">Secreted</keyword>
<evidence type="ECO:0000256" key="1">
    <source>
        <dbReference type="ARBA" id="ARBA00004613"/>
    </source>
</evidence>
<dbReference type="AlphaFoldDB" id="A0AAD9EUF5"/>
<comment type="subcellular location">
    <subcellularLocation>
        <location evidence="1">Secreted</location>
    </subcellularLocation>
</comment>
<evidence type="ECO:0000256" key="5">
    <source>
        <dbReference type="ARBA" id="ARBA00022729"/>
    </source>
</evidence>
<gene>
    <name evidence="7" type="ORF">KUDE01_025001</name>
</gene>
<evidence type="ECO:0000256" key="2">
    <source>
        <dbReference type="ARBA" id="ARBA00007480"/>
    </source>
</evidence>
<dbReference type="Gene3D" id="2.10.90.10">
    <property type="entry name" value="Cystine-knot cytokines"/>
    <property type="match status" value="1"/>
</dbReference>
<evidence type="ECO:0000313" key="7">
    <source>
        <dbReference type="EMBL" id="KAK1881838.1"/>
    </source>
</evidence>
<dbReference type="Pfam" id="PF05806">
    <property type="entry name" value="Noggin"/>
    <property type="match status" value="1"/>
</dbReference>
<dbReference type="InterPro" id="IPR008717">
    <property type="entry name" value="Noggin"/>
</dbReference>
<organism evidence="7 8">
    <name type="scientific">Dissostichus eleginoides</name>
    <name type="common">Patagonian toothfish</name>
    <name type="synonym">Dissostichus amissus</name>
    <dbReference type="NCBI Taxonomy" id="100907"/>
    <lineage>
        <taxon>Eukaryota</taxon>
        <taxon>Metazoa</taxon>
        <taxon>Chordata</taxon>
        <taxon>Craniata</taxon>
        <taxon>Vertebrata</taxon>
        <taxon>Euteleostomi</taxon>
        <taxon>Actinopterygii</taxon>
        <taxon>Neopterygii</taxon>
        <taxon>Teleostei</taxon>
        <taxon>Neoteleostei</taxon>
        <taxon>Acanthomorphata</taxon>
        <taxon>Eupercaria</taxon>
        <taxon>Perciformes</taxon>
        <taxon>Notothenioidei</taxon>
        <taxon>Nototheniidae</taxon>
        <taxon>Dissostichus</taxon>
    </lineage>
</organism>
<dbReference type="GO" id="GO:0005576">
    <property type="term" value="C:extracellular region"/>
    <property type="evidence" value="ECO:0007669"/>
    <property type="project" value="UniProtKB-SubCell"/>
</dbReference>
<sequence>MEPSLPVLLLLLLSLPKKKLRRRLQLWARTGCPLMHTWTDLGTRFWPGTCAWAAATDRARARCRGACLQARALLQPGAAAVALRHQGGGAKVRMDPVNYPVISECKCACPT</sequence>
<protein>
    <submittedName>
        <fullName evidence="7">Noggin-3</fullName>
    </submittedName>
</protein>
<keyword evidence="6" id="KW-0891">Chondrogenesis</keyword>
<evidence type="ECO:0000256" key="4">
    <source>
        <dbReference type="ARBA" id="ARBA00022525"/>
    </source>
</evidence>
<comment type="caution">
    <text evidence="7">The sequence shown here is derived from an EMBL/GenBank/DDBJ whole genome shotgun (WGS) entry which is preliminary data.</text>
</comment>
<comment type="similarity">
    <text evidence="2">Belongs to the noggin family.</text>
</comment>
<dbReference type="Proteomes" id="UP001228049">
    <property type="component" value="Unassembled WGS sequence"/>
</dbReference>
<proteinExistence type="inferred from homology"/>
<evidence type="ECO:0000256" key="6">
    <source>
        <dbReference type="ARBA" id="ARBA00023188"/>
    </source>
</evidence>
<keyword evidence="8" id="KW-1185">Reference proteome</keyword>
<evidence type="ECO:0000256" key="3">
    <source>
        <dbReference type="ARBA" id="ARBA00022473"/>
    </source>
</evidence>
<reference evidence="7" key="1">
    <citation type="submission" date="2023-04" db="EMBL/GenBank/DDBJ databases">
        <title>Chromosome-level genome of Chaenocephalus aceratus.</title>
        <authorList>
            <person name="Park H."/>
        </authorList>
    </citation>
    <scope>NUCLEOTIDE SEQUENCE</scope>
    <source>
        <strain evidence="7">DE</strain>
        <tissue evidence="7">Muscle</tissue>
    </source>
</reference>
<keyword evidence="3" id="KW-0217">Developmental protein</keyword>
<keyword evidence="5" id="KW-0732">Signal</keyword>